<dbReference type="Gene3D" id="3.30.70.270">
    <property type="match status" value="1"/>
</dbReference>
<accession>A0A0V8QFT0</accession>
<dbReference type="PROSITE" id="PS50112">
    <property type="entry name" value="PAS"/>
    <property type="match status" value="1"/>
</dbReference>
<dbReference type="NCBIfam" id="TIGR00254">
    <property type="entry name" value="GGDEF"/>
    <property type="match status" value="1"/>
</dbReference>
<dbReference type="InterPro" id="IPR003018">
    <property type="entry name" value="GAF"/>
</dbReference>
<dbReference type="SMART" id="SM00267">
    <property type="entry name" value="GGDEF"/>
    <property type="match status" value="1"/>
</dbReference>
<dbReference type="PANTHER" id="PTHR45138">
    <property type="entry name" value="REGULATORY COMPONENTS OF SENSORY TRANSDUCTION SYSTEM"/>
    <property type="match status" value="1"/>
</dbReference>
<dbReference type="InterPro" id="IPR000014">
    <property type="entry name" value="PAS"/>
</dbReference>
<dbReference type="InterPro" id="IPR029016">
    <property type="entry name" value="GAF-like_dom_sf"/>
</dbReference>
<dbReference type="InterPro" id="IPR050469">
    <property type="entry name" value="Diguanylate_Cyclase"/>
</dbReference>
<gene>
    <name evidence="3" type="ORF">ASU35_08780</name>
</gene>
<evidence type="ECO:0000313" key="4">
    <source>
        <dbReference type="Proteomes" id="UP000054874"/>
    </source>
</evidence>
<dbReference type="RefSeq" id="WP_058352315.1">
    <property type="nucleotide sequence ID" value="NZ_CABMMD010000135.1"/>
</dbReference>
<dbReference type="EMBL" id="LNAM01000135">
    <property type="protein sequence ID" value="KSV59415.1"/>
    <property type="molecule type" value="Genomic_DNA"/>
</dbReference>
<dbReference type="AlphaFoldDB" id="A0A0V8QFT0"/>
<dbReference type="PANTHER" id="PTHR45138:SF9">
    <property type="entry name" value="DIGUANYLATE CYCLASE DGCM-RELATED"/>
    <property type="match status" value="1"/>
</dbReference>
<comment type="caution">
    <text evidence="3">The sequence shown here is derived from an EMBL/GenBank/DDBJ whole genome shotgun (WGS) entry which is preliminary data.</text>
</comment>
<dbReference type="InterPro" id="IPR029787">
    <property type="entry name" value="Nucleotide_cyclase"/>
</dbReference>
<dbReference type="InterPro" id="IPR043128">
    <property type="entry name" value="Rev_trsase/Diguanyl_cyclase"/>
</dbReference>
<dbReference type="OrthoDB" id="9801014at2"/>
<dbReference type="Proteomes" id="UP000054874">
    <property type="component" value="Unassembled WGS sequence"/>
</dbReference>
<organism evidence="3 4">
    <name type="scientific">Acetivibrio ethanolgignens</name>
    <dbReference type="NCBI Taxonomy" id="290052"/>
    <lineage>
        <taxon>Bacteria</taxon>
        <taxon>Bacillati</taxon>
        <taxon>Bacillota</taxon>
        <taxon>Clostridia</taxon>
        <taxon>Eubacteriales</taxon>
        <taxon>Oscillospiraceae</taxon>
        <taxon>Acetivibrio</taxon>
    </lineage>
</organism>
<evidence type="ECO:0000259" key="1">
    <source>
        <dbReference type="PROSITE" id="PS50112"/>
    </source>
</evidence>
<feature type="domain" description="PAS" evidence="1">
    <location>
        <begin position="1"/>
        <end position="41"/>
    </location>
</feature>
<name>A0A0V8QFT0_9FIRM</name>
<sequence>MKIWEFFENLDEFVYAADMDSYEILYMNKKAREAYGFTSNKGVIGKKCYEVLQKSNAPCAICTNHLLTPGNFKEWRYYNPVIHKHLELKDTMIEVNKRRCRIELAIDVSMRERQNEAACRYENLEKLVNESIRIALMASTPNKSLEIILEHLGKILKGERAYIFERNTRGGDDNTYEWVAEGITPERENLQNLSPEVCANWYQNFKENKNIVIEDLEDIREEDPLQYANLKRQNICSIVVVPLYDERKVIGFYGIDNPPKESMDYIQNILQIIGHFIVSSLKRRDLIKQLERISYLDQLTKLGNRFAMNEYALQMGRRDSIGVVYCDITGLKRVNDTEGHEAGDRLILRACEGLEIAFHGYGLFRIGGDELLALCPQIKEDELKNKIEKLKKDLQEKEVVMAIGAIWEKENSIPLDKLLSLAEELMYKDKKAYYKALGEKSGGG</sequence>
<protein>
    <submittedName>
        <fullName evidence="3">Diguanylate cyclase</fullName>
    </submittedName>
</protein>
<dbReference type="CDD" id="cd01949">
    <property type="entry name" value="GGDEF"/>
    <property type="match status" value="1"/>
</dbReference>
<dbReference type="STRING" id="290052.ASU35_08780"/>
<dbReference type="SUPFAM" id="SSF55781">
    <property type="entry name" value="GAF domain-like"/>
    <property type="match status" value="1"/>
</dbReference>
<evidence type="ECO:0000313" key="3">
    <source>
        <dbReference type="EMBL" id="KSV59415.1"/>
    </source>
</evidence>
<reference evidence="3 4" key="1">
    <citation type="submission" date="2015-11" db="EMBL/GenBank/DDBJ databases">
        <title>Butyribacter intestini gen. nov., sp. nov., a butyric acid-producing bacterium of the family Lachnospiraceae isolated from the human faeces.</title>
        <authorList>
            <person name="Zou Y."/>
            <person name="Xue W."/>
            <person name="Luo G."/>
            <person name="Lv M."/>
        </authorList>
    </citation>
    <scope>NUCLEOTIDE SEQUENCE [LARGE SCALE GENOMIC DNA]</scope>
    <source>
        <strain evidence="3 4">ACET-33324</strain>
    </source>
</reference>
<keyword evidence="4" id="KW-1185">Reference proteome</keyword>
<evidence type="ECO:0000259" key="2">
    <source>
        <dbReference type="PROSITE" id="PS50887"/>
    </source>
</evidence>
<dbReference type="PROSITE" id="PS50887">
    <property type="entry name" value="GGDEF"/>
    <property type="match status" value="1"/>
</dbReference>
<dbReference type="GO" id="GO:0052621">
    <property type="term" value="F:diguanylate cyclase activity"/>
    <property type="evidence" value="ECO:0007669"/>
    <property type="project" value="TreeGrafter"/>
</dbReference>
<dbReference type="InterPro" id="IPR000160">
    <property type="entry name" value="GGDEF_dom"/>
</dbReference>
<feature type="domain" description="GGDEF" evidence="2">
    <location>
        <begin position="319"/>
        <end position="444"/>
    </location>
</feature>
<dbReference type="Pfam" id="PF01590">
    <property type="entry name" value="GAF"/>
    <property type="match status" value="1"/>
</dbReference>
<dbReference type="Pfam" id="PF00990">
    <property type="entry name" value="GGDEF"/>
    <property type="match status" value="1"/>
</dbReference>
<proteinExistence type="predicted"/>
<dbReference type="Gene3D" id="3.30.450.40">
    <property type="match status" value="1"/>
</dbReference>
<dbReference type="SUPFAM" id="SSF55073">
    <property type="entry name" value="Nucleotide cyclase"/>
    <property type="match status" value="1"/>
</dbReference>